<evidence type="ECO:0000313" key="1">
    <source>
        <dbReference type="EMBL" id="KAL2733754.1"/>
    </source>
</evidence>
<dbReference type="AlphaFoldDB" id="A0ABD2BME0"/>
<dbReference type="EMBL" id="JAUDFV010000074">
    <property type="protein sequence ID" value="KAL2733754.1"/>
    <property type="molecule type" value="Genomic_DNA"/>
</dbReference>
<accession>A0ABD2BME0</accession>
<evidence type="ECO:0000313" key="2">
    <source>
        <dbReference type="Proteomes" id="UP001607302"/>
    </source>
</evidence>
<dbReference type="Proteomes" id="UP001607302">
    <property type="component" value="Unassembled WGS sequence"/>
</dbReference>
<comment type="caution">
    <text evidence="1">The sequence shown here is derived from an EMBL/GenBank/DDBJ whole genome shotgun (WGS) entry which is preliminary data.</text>
</comment>
<reference evidence="1 2" key="1">
    <citation type="journal article" date="2024" name="Ann. Entomol. Soc. Am.">
        <title>Genomic analyses of the southern and eastern yellowjacket wasps (Hymenoptera: Vespidae) reveal evolutionary signatures of social life.</title>
        <authorList>
            <person name="Catto M.A."/>
            <person name="Caine P.B."/>
            <person name="Orr S.E."/>
            <person name="Hunt B.G."/>
            <person name="Goodisman M.A.D."/>
        </authorList>
    </citation>
    <scope>NUCLEOTIDE SEQUENCE [LARGE SCALE GENOMIC DNA]</scope>
    <source>
        <strain evidence="1">233</strain>
        <tissue evidence="1">Head and thorax</tissue>
    </source>
</reference>
<gene>
    <name evidence="1" type="ORF">V1478_003452</name>
</gene>
<name>A0ABD2BME0_VESSQ</name>
<sequence length="248" mass="28824">MILSGETTAMKQLPHNFMASSCVHLDSTSAFRTLLSGMVSERVSSVEILSSIDQEDYMDIGEHRSYFLSTNLTPVPRKSEHWRRSRAPVESWTLAGQTGFPRTSENDDESHEFGKIHEYLRSNETKRKVNLDISRYYRLLRIYTQTLPGDLSKNEAVSASQWTGLHCILRRYVASAMGVEGMKTEERERKRERKLCQAGIRRGYSQSPRTRRRSITRESSKVLKNEYSKWSRYDEKLGYKELSTYNFV</sequence>
<proteinExistence type="predicted"/>
<keyword evidence="2" id="KW-1185">Reference proteome</keyword>
<organism evidence="1 2">
    <name type="scientific">Vespula squamosa</name>
    <name type="common">Southern yellow jacket</name>
    <name type="synonym">Wasp</name>
    <dbReference type="NCBI Taxonomy" id="30214"/>
    <lineage>
        <taxon>Eukaryota</taxon>
        <taxon>Metazoa</taxon>
        <taxon>Ecdysozoa</taxon>
        <taxon>Arthropoda</taxon>
        <taxon>Hexapoda</taxon>
        <taxon>Insecta</taxon>
        <taxon>Pterygota</taxon>
        <taxon>Neoptera</taxon>
        <taxon>Endopterygota</taxon>
        <taxon>Hymenoptera</taxon>
        <taxon>Apocrita</taxon>
        <taxon>Aculeata</taxon>
        <taxon>Vespoidea</taxon>
        <taxon>Vespidae</taxon>
        <taxon>Vespinae</taxon>
        <taxon>Vespula</taxon>
    </lineage>
</organism>
<protein>
    <submittedName>
        <fullName evidence="1">Uncharacterized protein</fullName>
    </submittedName>
</protein>